<protein>
    <submittedName>
        <fullName evidence="2">Uncharacterized protein</fullName>
    </submittedName>
</protein>
<feature type="compositionally biased region" description="Acidic residues" evidence="1">
    <location>
        <begin position="9"/>
        <end position="30"/>
    </location>
</feature>
<feature type="compositionally biased region" description="Acidic residues" evidence="1">
    <location>
        <begin position="106"/>
        <end position="123"/>
    </location>
</feature>
<feature type="compositionally biased region" description="Acidic residues" evidence="1">
    <location>
        <begin position="61"/>
        <end position="86"/>
    </location>
</feature>
<evidence type="ECO:0000256" key="1">
    <source>
        <dbReference type="SAM" id="MobiDB-lite"/>
    </source>
</evidence>
<comment type="caution">
    <text evidence="2">The sequence shown here is derived from an EMBL/GenBank/DDBJ whole genome shotgun (WGS) entry which is preliminary data.</text>
</comment>
<evidence type="ECO:0000313" key="2">
    <source>
        <dbReference type="EMBL" id="KAF4946116.1"/>
    </source>
</evidence>
<accession>A0A8H4SUK0</accession>
<dbReference type="EMBL" id="JABEXW010001189">
    <property type="protein sequence ID" value="KAF4946116.1"/>
    <property type="molecule type" value="Genomic_DNA"/>
</dbReference>
<dbReference type="OrthoDB" id="3439669at2759"/>
<feature type="region of interest" description="Disordered" evidence="1">
    <location>
        <begin position="1"/>
        <end position="198"/>
    </location>
</feature>
<organism evidence="2 3">
    <name type="scientific">Fusarium sarcochroum</name>
    <dbReference type="NCBI Taxonomy" id="1208366"/>
    <lineage>
        <taxon>Eukaryota</taxon>
        <taxon>Fungi</taxon>
        <taxon>Dikarya</taxon>
        <taxon>Ascomycota</taxon>
        <taxon>Pezizomycotina</taxon>
        <taxon>Sordariomycetes</taxon>
        <taxon>Hypocreomycetidae</taxon>
        <taxon>Hypocreales</taxon>
        <taxon>Nectriaceae</taxon>
        <taxon>Fusarium</taxon>
        <taxon>Fusarium lateritium species complex</taxon>
    </lineage>
</organism>
<dbReference type="AlphaFoldDB" id="A0A8H4SUK0"/>
<reference evidence="2" key="2">
    <citation type="submission" date="2020-05" db="EMBL/GenBank/DDBJ databases">
        <authorList>
            <person name="Kim H.-S."/>
            <person name="Proctor R.H."/>
            <person name="Brown D.W."/>
        </authorList>
    </citation>
    <scope>NUCLEOTIDE SEQUENCE</scope>
    <source>
        <strain evidence="2">NRRL 20472</strain>
    </source>
</reference>
<proteinExistence type="predicted"/>
<gene>
    <name evidence="2" type="ORF">FSARC_14266</name>
</gene>
<keyword evidence="3" id="KW-1185">Reference proteome</keyword>
<feature type="compositionally biased region" description="Acidic residues" evidence="1">
    <location>
        <begin position="135"/>
        <end position="147"/>
    </location>
</feature>
<dbReference type="Proteomes" id="UP000622797">
    <property type="component" value="Unassembled WGS sequence"/>
</dbReference>
<feature type="compositionally biased region" description="Acidic residues" evidence="1">
    <location>
        <begin position="158"/>
        <end position="194"/>
    </location>
</feature>
<reference evidence="2" key="1">
    <citation type="journal article" date="2020" name="BMC Genomics">
        <title>Correction to: Identification and distribution of gene clusters required for synthesis of sphingolipid metabolism inhibitors in diverse species of the filamentous fungus Fusarium.</title>
        <authorList>
            <person name="Kim H.S."/>
            <person name="Lohmar J.M."/>
            <person name="Busman M."/>
            <person name="Brown D.W."/>
            <person name="Naumann T.A."/>
            <person name="Divon H.H."/>
            <person name="Lysoe E."/>
            <person name="Uhlig S."/>
            <person name="Proctor R.H."/>
        </authorList>
    </citation>
    <scope>NUCLEOTIDE SEQUENCE</scope>
    <source>
        <strain evidence="2">NRRL 20472</strain>
    </source>
</reference>
<evidence type="ECO:0000313" key="3">
    <source>
        <dbReference type="Proteomes" id="UP000622797"/>
    </source>
</evidence>
<sequence length="550" mass="60879">MSNASVGDSDIDQIDLTSDDDDHSDLDDHEDATPVPEPIILQVDDYGAPVLHIVNGPEAVDPMDLDDAEVPDDGDQEGAGGEEDGLFVEQDGNVGQPPSPPSSDNSDSDADDSDSDDEDEGDDGYGNGGGPGDNDLGDEGGDDEDEGYEVHGNGGDPGDNDSGDDGSNDGSSDSDESSDTDSSNESDDDDDDLFDDRNPDADLMEALEEAEVEIPQWAGNCRATCRPHWLNLGDVFLLFRRLFLNKKIELASYKARNRTKVRGLNQTIRALKEAVNEFYAANRSNIAVNHDLNDEIEDLRALLSQEQLADLPERDPLPLQDMRASLPQEILALLPPDIQPLLRTWRRSCAKPRHTERLWPKVYRAWISRGRYRGFTNWGDVYKLSCKEENMSWAFGKNMPPKTHPHLKLRPPTAEEELRAIGGEGCSPQPDQQCKGPKSDESICPFRFEYLPGKIQLKILRYALVFGGEVVHPISRLDPYYEPSSIHTNCNGELSLIHRFHIGKEEVSLTFGVIHPQRLLAPLQVCKQWNLIGTTFFYGANKFAFSSIGE</sequence>
<name>A0A8H4SUK0_9HYPO</name>